<evidence type="ECO:0000313" key="2">
    <source>
        <dbReference type="EMBL" id="KAK2550575.1"/>
    </source>
</evidence>
<keyword evidence="3" id="KW-1185">Reference proteome</keyword>
<dbReference type="EMBL" id="JARQWQ010000109">
    <property type="protein sequence ID" value="KAK2550575.1"/>
    <property type="molecule type" value="Genomic_DNA"/>
</dbReference>
<comment type="caution">
    <text evidence="2">The sequence shown here is derived from an EMBL/GenBank/DDBJ whole genome shotgun (WGS) entry which is preliminary data.</text>
</comment>
<dbReference type="PANTHER" id="PTHR12247:SF138">
    <property type="entry name" value="POLYHOMEOTIC DISTAL, ISOFORM A-RELATED"/>
    <property type="match status" value="1"/>
</dbReference>
<dbReference type="GO" id="GO:0045892">
    <property type="term" value="P:negative regulation of DNA-templated transcription"/>
    <property type="evidence" value="ECO:0007669"/>
    <property type="project" value="TreeGrafter"/>
</dbReference>
<reference evidence="2" key="2">
    <citation type="journal article" date="2023" name="Science">
        <title>Genomic signatures of disease resistance in endangered staghorn corals.</title>
        <authorList>
            <person name="Vollmer S.V."/>
            <person name="Selwyn J.D."/>
            <person name="Despard B.A."/>
            <person name="Roesel C.L."/>
        </authorList>
    </citation>
    <scope>NUCLEOTIDE SEQUENCE</scope>
    <source>
        <strain evidence="2">K2</strain>
    </source>
</reference>
<dbReference type="Pfam" id="PF21319">
    <property type="entry name" value="zf-FCS_1"/>
    <property type="match status" value="1"/>
</dbReference>
<proteinExistence type="predicted"/>
<dbReference type="CDD" id="cd09577">
    <property type="entry name" value="SAM_Ph1_2_3"/>
    <property type="match status" value="1"/>
</dbReference>
<evidence type="ECO:0000259" key="1">
    <source>
        <dbReference type="PROSITE" id="PS50105"/>
    </source>
</evidence>
<dbReference type="GO" id="GO:0003682">
    <property type="term" value="F:chromatin binding"/>
    <property type="evidence" value="ECO:0007669"/>
    <property type="project" value="TreeGrafter"/>
</dbReference>
<feature type="domain" description="SAM" evidence="1">
    <location>
        <begin position="200"/>
        <end position="264"/>
    </location>
</feature>
<gene>
    <name evidence="2" type="ORF">P5673_028779</name>
</gene>
<name>A0AAD9PWW3_ACRCE</name>
<dbReference type="Proteomes" id="UP001249851">
    <property type="component" value="Unassembled WGS sequence"/>
</dbReference>
<dbReference type="Gene3D" id="1.10.150.50">
    <property type="entry name" value="Transcription Factor, Ets-1"/>
    <property type="match status" value="1"/>
</dbReference>
<protein>
    <submittedName>
        <fullName evidence="2">Polyhomeotic-like protein 1</fullName>
    </submittedName>
</protein>
<dbReference type="InterPro" id="IPR013761">
    <property type="entry name" value="SAM/pointed_sf"/>
</dbReference>
<reference evidence="2" key="1">
    <citation type="journal article" date="2023" name="G3 (Bethesda)">
        <title>Whole genome assembly and annotation of the endangered Caribbean coral Acropora cervicornis.</title>
        <authorList>
            <person name="Selwyn J.D."/>
            <person name="Vollmer S.V."/>
        </authorList>
    </citation>
    <scope>NUCLEOTIDE SEQUENCE</scope>
    <source>
        <strain evidence="2">K2</strain>
    </source>
</reference>
<dbReference type="AlphaFoldDB" id="A0AAD9PWW3"/>
<dbReference type="PANTHER" id="PTHR12247">
    <property type="entry name" value="POLYCOMB GROUP PROTEIN"/>
    <property type="match status" value="1"/>
</dbReference>
<sequence length="270" mass="30252">MEMVANTLHLDHVSRVSKRSASPRILTHFVEGFVIQESNFPFTSGDDNEELNQGLNVNIDQNYGNGDLDMEAGFEAESLSSNDEGLNEVFFEDSSLVNCEQCGRLTEAHHQRGPKRFCSTSCARRYSVSCSRKMVAFHAHSGRGGQHSSADQLASDRKSSFCMSMYYDQQPGPYMVDASIQVNEFVEPLWLYEHVKAAKWNVQEVAAFVKSLNGCSEYADSFVSQEIDGQALMLLREEHMVVAMHMKLGPALKIVANVNAMKREALKEHQ</sequence>
<dbReference type="GO" id="GO:0042393">
    <property type="term" value="F:histone binding"/>
    <property type="evidence" value="ECO:0007669"/>
    <property type="project" value="TreeGrafter"/>
</dbReference>
<dbReference type="Gene3D" id="3.30.60.160">
    <property type="match status" value="1"/>
</dbReference>
<dbReference type="SUPFAM" id="SSF47769">
    <property type="entry name" value="SAM/Pointed domain"/>
    <property type="match status" value="1"/>
</dbReference>
<dbReference type="Pfam" id="PF00536">
    <property type="entry name" value="SAM_1"/>
    <property type="match status" value="1"/>
</dbReference>
<dbReference type="InterPro" id="IPR050548">
    <property type="entry name" value="PcG_chromatin_remod_factors"/>
</dbReference>
<evidence type="ECO:0000313" key="3">
    <source>
        <dbReference type="Proteomes" id="UP001249851"/>
    </source>
</evidence>
<accession>A0AAD9PWW3</accession>
<dbReference type="InterPro" id="IPR001660">
    <property type="entry name" value="SAM"/>
</dbReference>
<dbReference type="GO" id="GO:0035102">
    <property type="term" value="C:PRC1 complex"/>
    <property type="evidence" value="ECO:0007669"/>
    <property type="project" value="TreeGrafter"/>
</dbReference>
<organism evidence="2 3">
    <name type="scientific">Acropora cervicornis</name>
    <name type="common">Staghorn coral</name>
    <dbReference type="NCBI Taxonomy" id="6130"/>
    <lineage>
        <taxon>Eukaryota</taxon>
        <taxon>Metazoa</taxon>
        <taxon>Cnidaria</taxon>
        <taxon>Anthozoa</taxon>
        <taxon>Hexacorallia</taxon>
        <taxon>Scleractinia</taxon>
        <taxon>Astrocoeniina</taxon>
        <taxon>Acroporidae</taxon>
        <taxon>Acropora</taxon>
    </lineage>
</organism>
<dbReference type="PROSITE" id="PS50105">
    <property type="entry name" value="SAM_DOMAIN"/>
    <property type="match status" value="1"/>
</dbReference>
<dbReference type="SMART" id="SM00454">
    <property type="entry name" value="SAM"/>
    <property type="match status" value="1"/>
</dbReference>
<dbReference type="InterPro" id="IPR038603">
    <property type="entry name" value="Znf_FCS_sf"/>
</dbReference>